<dbReference type="PANTHER" id="PTHR43537">
    <property type="entry name" value="TRANSCRIPTIONAL REGULATOR, GNTR FAMILY"/>
    <property type="match status" value="1"/>
</dbReference>
<dbReference type="CDD" id="cd07377">
    <property type="entry name" value="WHTH_GntR"/>
    <property type="match status" value="1"/>
</dbReference>
<accession>A0AA41XJG9</accession>
<dbReference type="SMART" id="SM00895">
    <property type="entry name" value="FCD"/>
    <property type="match status" value="1"/>
</dbReference>
<evidence type="ECO:0000313" key="6">
    <source>
        <dbReference type="Proteomes" id="UP001165587"/>
    </source>
</evidence>
<dbReference type="GO" id="GO:0003677">
    <property type="term" value="F:DNA binding"/>
    <property type="evidence" value="ECO:0007669"/>
    <property type="project" value="UniProtKB-KW"/>
</dbReference>
<dbReference type="InterPro" id="IPR011711">
    <property type="entry name" value="GntR_C"/>
</dbReference>
<evidence type="ECO:0000313" key="5">
    <source>
        <dbReference type="EMBL" id="MCS5727233.1"/>
    </source>
</evidence>
<feature type="domain" description="HTH gntR-type" evidence="4">
    <location>
        <begin position="13"/>
        <end position="80"/>
    </location>
</feature>
<dbReference type="InterPro" id="IPR036388">
    <property type="entry name" value="WH-like_DNA-bd_sf"/>
</dbReference>
<dbReference type="Gene3D" id="1.10.10.10">
    <property type="entry name" value="Winged helix-like DNA-binding domain superfamily/Winged helix DNA-binding domain"/>
    <property type="match status" value="1"/>
</dbReference>
<dbReference type="SUPFAM" id="SSF48008">
    <property type="entry name" value="GntR ligand-binding domain-like"/>
    <property type="match status" value="1"/>
</dbReference>
<sequence>MTTVMSKDSLEPVQVKDIVYLRIRDRIVDLVFAPGESLREVALSAMFGVSKTPIREALVRLEREGLVEIAPYRGARVRRYTPDDVRELFDARGILETECVRRAAAQRDPGVLGALEANLAETEAALRAGDEQRAAAGLDAFDDILFGILDNKLLKDVFERLSVHLKRIGKMGASVERFRDSLEFHREIVASIGSGDADEAVRVMRAHIGSVRELAAP</sequence>
<protein>
    <submittedName>
        <fullName evidence="5">GntR family transcriptional regulator</fullName>
    </submittedName>
</protein>
<evidence type="ECO:0000259" key="4">
    <source>
        <dbReference type="PROSITE" id="PS50949"/>
    </source>
</evidence>
<dbReference type="Proteomes" id="UP001165587">
    <property type="component" value="Unassembled WGS sequence"/>
</dbReference>
<dbReference type="PROSITE" id="PS50949">
    <property type="entry name" value="HTH_GNTR"/>
    <property type="match status" value="1"/>
</dbReference>
<evidence type="ECO:0000256" key="2">
    <source>
        <dbReference type="ARBA" id="ARBA00023125"/>
    </source>
</evidence>
<reference evidence="5" key="1">
    <citation type="submission" date="2022-08" db="EMBL/GenBank/DDBJ databases">
        <authorList>
            <person name="Deng Y."/>
            <person name="Han X.-F."/>
            <person name="Zhang Y.-Q."/>
        </authorList>
    </citation>
    <scope>NUCLEOTIDE SEQUENCE</scope>
    <source>
        <strain evidence="5">CPCC 203407</strain>
    </source>
</reference>
<comment type="caution">
    <text evidence="5">The sequence shown here is derived from an EMBL/GenBank/DDBJ whole genome shotgun (WGS) entry which is preliminary data.</text>
</comment>
<dbReference type="Pfam" id="PF07729">
    <property type="entry name" value="FCD"/>
    <property type="match status" value="1"/>
</dbReference>
<name>A0AA41XJG9_9MICO</name>
<dbReference type="Pfam" id="PF00392">
    <property type="entry name" value="GntR"/>
    <property type="match status" value="1"/>
</dbReference>
<dbReference type="Gene3D" id="1.20.120.530">
    <property type="entry name" value="GntR ligand-binding domain-like"/>
    <property type="match status" value="1"/>
</dbReference>
<dbReference type="InterPro" id="IPR000524">
    <property type="entry name" value="Tscrpt_reg_HTH_GntR"/>
</dbReference>
<dbReference type="InterPro" id="IPR008920">
    <property type="entry name" value="TF_FadR/GntR_C"/>
</dbReference>
<evidence type="ECO:0000256" key="1">
    <source>
        <dbReference type="ARBA" id="ARBA00023015"/>
    </source>
</evidence>
<dbReference type="GO" id="GO:0003700">
    <property type="term" value="F:DNA-binding transcription factor activity"/>
    <property type="evidence" value="ECO:0007669"/>
    <property type="project" value="InterPro"/>
</dbReference>
<gene>
    <name evidence="5" type="ORF">N1028_15145</name>
</gene>
<dbReference type="SMART" id="SM00345">
    <property type="entry name" value="HTH_GNTR"/>
    <property type="match status" value="1"/>
</dbReference>
<keyword evidence="6" id="KW-1185">Reference proteome</keyword>
<proteinExistence type="predicted"/>
<dbReference type="RefSeq" id="WP_259530209.1">
    <property type="nucleotide sequence ID" value="NZ_JANLCK010000009.1"/>
</dbReference>
<dbReference type="InterPro" id="IPR036390">
    <property type="entry name" value="WH_DNA-bd_sf"/>
</dbReference>
<organism evidence="5 6">
    <name type="scientific">Herbiconiux oxytropis</name>
    <dbReference type="NCBI Taxonomy" id="2970915"/>
    <lineage>
        <taxon>Bacteria</taxon>
        <taxon>Bacillati</taxon>
        <taxon>Actinomycetota</taxon>
        <taxon>Actinomycetes</taxon>
        <taxon>Micrococcales</taxon>
        <taxon>Microbacteriaceae</taxon>
        <taxon>Herbiconiux</taxon>
    </lineage>
</organism>
<keyword evidence="3" id="KW-0804">Transcription</keyword>
<evidence type="ECO:0000256" key="3">
    <source>
        <dbReference type="ARBA" id="ARBA00023163"/>
    </source>
</evidence>
<keyword evidence="1" id="KW-0805">Transcription regulation</keyword>
<dbReference type="SUPFAM" id="SSF46785">
    <property type="entry name" value="Winged helix' DNA-binding domain"/>
    <property type="match status" value="1"/>
</dbReference>
<dbReference type="EMBL" id="JANLCK010000009">
    <property type="protein sequence ID" value="MCS5727233.1"/>
    <property type="molecule type" value="Genomic_DNA"/>
</dbReference>
<dbReference type="AlphaFoldDB" id="A0AA41XJG9"/>
<keyword evidence="2" id="KW-0238">DNA-binding</keyword>
<dbReference type="PANTHER" id="PTHR43537:SF5">
    <property type="entry name" value="UXU OPERON TRANSCRIPTIONAL REGULATOR"/>
    <property type="match status" value="1"/>
</dbReference>